<sequence length="117" mass="12899">MAWKLTKEGLQFALPAPGNMNYKSDVFLFITLSAWNMCGVVDTANSELLPVEANVPAVNTDIIGIVSDKPIIGEEVAEGEEEEEEDQSSLVLPTQQINPDNLITLKENQEPEIVKDR</sequence>
<keyword evidence="2" id="KW-1185">Reference proteome</keyword>
<evidence type="ECO:0000313" key="1">
    <source>
        <dbReference type="EMBL" id="KAK9504595.1"/>
    </source>
</evidence>
<reference evidence="1 2" key="1">
    <citation type="submission" date="2022-12" db="EMBL/GenBank/DDBJ databases">
        <title>Chromosome-level genome assembly of true bugs.</title>
        <authorList>
            <person name="Ma L."/>
            <person name="Li H."/>
        </authorList>
    </citation>
    <scope>NUCLEOTIDE SEQUENCE [LARGE SCALE GENOMIC DNA]</scope>
    <source>
        <strain evidence="1">Lab_2022b</strain>
    </source>
</reference>
<name>A0AAW1D4C3_9HEMI</name>
<dbReference type="Proteomes" id="UP001461498">
    <property type="component" value="Unassembled WGS sequence"/>
</dbReference>
<dbReference type="AlphaFoldDB" id="A0AAW1D4C3"/>
<protein>
    <submittedName>
        <fullName evidence="1">Uncharacterized protein</fullName>
    </submittedName>
</protein>
<evidence type="ECO:0000313" key="2">
    <source>
        <dbReference type="Proteomes" id="UP001461498"/>
    </source>
</evidence>
<proteinExistence type="predicted"/>
<accession>A0AAW1D4C3</accession>
<comment type="caution">
    <text evidence="1">The sequence shown here is derived from an EMBL/GenBank/DDBJ whole genome shotgun (WGS) entry which is preliminary data.</text>
</comment>
<dbReference type="EMBL" id="JAPXFL010000007">
    <property type="protein sequence ID" value="KAK9504595.1"/>
    <property type="molecule type" value="Genomic_DNA"/>
</dbReference>
<gene>
    <name evidence="1" type="ORF">O3M35_010897</name>
</gene>
<organism evidence="1 2">
    <name type="scientific">Rhynocoris fuscipes</name>
    <dbReference type="NCBI Taxonomy" id="488301"/>
    <lineage>
        <taxon>Eukaryota</taxon>
        <taxon>Metazoa</taxon>
        <taxon>Ecdysozoa</taxon>
        <taxon>Arthropoda</taxon>
        <taxon>Hexapoda</taxon>
        <taxon>Insecta</taxon>
        <taxon>Pterygota</taxon>
        <taxon>Neoptera</taxon>
        <taxon>Paraneoptera</taxon>
        <taxon>Hemiptera</taxon>
        <taxon>Heteroptera</taxon>
        <taxon>Panheteroptera</taxon>
        <taxon>Cimicomorpha</taxon>
        <taxon>Reduviidae</taxon>
        <taxon>Harpactorinae</taxon>
        <taxon>Harpactorini</taxon>
        <taxon>Rhynocoris</taxon>
    </lineage>
</organism>